<name>A0A8T0GT00_CERPU</name>
<dbReference type="AlphaFoldDB" id="A0A8T0GT00"/>
<sequence>MCRRMLLFAYSSCFCLSCFQYGGNNVSVNRLNDFGRHWRLRSSLNSPGSSWSSE</sequence>
<accession>A0A8T0GT00</accession>
<evidence type="ECO:0000313" key="3">
    <source>
        <dbReference type="Proteomes" id="UP000822688"/>
    </source>
</evidence>
<evidence type="ECO:0008006" key="4">
    <source>
        <dbReference type="Google" id="ProtNLM"/>
    </source>
</evidence>
<dbReference type="EMBL" id="CM026430">
    <property type="protein sequence ID" value="KAG0561284.1"/>
    <property type="molecule type" value="Genomic_DNA"/>
</dbReference>
<evidence type="ECO:0000313" key="2">
    <source>
        <dbReference type="EMBL" id="KAG0561284.1"/>
    </source>
</evidence>
<organism evidence="2 3">
    <name type="scientific">Ceratodon purpureus</name>
    <name type="common">Fire moss</name>
    <name type="synonym">Dicranum purpureum</name>
    <dbReference type="NCBI Taxonomy" id="3225"/>
    <lineage>
        <taxon>Eukaryota</taxon>
        <taxon>Viridiplantae</taxon>
        <taxon>Streptophyta</taxon>
        <taxon>Embryophyta</taxon>
        <taxon>Bryophyta</taxon>
        <taxon>Bryophytina</taxon>
        <taxon>Bryopsida</taxon>
        <taxon>Dicranidae</taxon>
        <taxon>Pseudoditrichales</taxon>
        <taxon>Ditrichaceae</taxon>
        <taxon>Ceratodon</taxon>
    </lineage>
</organism>
<comment type="caution">
    <text evidence="2">The sequence shown here is derived from an EMBL/GenBank/DDBJ whole genome shotgun (WGS) entry which is preliminary data.</text>
</comment>
<dbReference type="Proteomes" id="UP000822688">
    <property type="component" value="Chromosome 9"/>
</dbReference>
<reference evidence="2" key="1">
    <citation type="submission" date="2020-06" db="EMBL/GenBank/DDBJ databases">
        <title>WGS assembly of Ceratodon purpureus strain R40.</title>
        <authorList>
            <person name="Carey S.B."/>
            <person name="Jenkins J."/>
            <person name="Shu S."/>
            <person name="Lovell J.T."/>
            <person name="Sreedasyam A."/>
            <person name="Maumus F."/>
            <person name="Tiley G.P."/>
            <person name="Fernandez-Pozo N."/>
            <person name="Barry K."/>
            <person name="Chen C."/>
            <person name="Wang M."/>
            <person name="Lipzen A."/>
            <person name="Daum C."/>
            <person name="Saski C.A."/>
            <person name="Payton A.C."/>
            <person name="Mcbreen J.C."/>
            <person name="Conrad R.E."/>
            <person name="Kollar L.M."/>
            <person name="Olsson S."/>
            <person name="Huttunen S."/>
            <person name="Landis J.B."/>
            <person name="Wickett N.J."/>
            <person name="Johnson M.G."/>
            <person name="Rensing S.A."/>
            <person name="Grimwood J."/>
            <person name="Schmutz J."/>
            <person name="Mcdaniel S.F."/>
        </authorList>
    </citation>
    <scope>NUCLEOTIDE SEQUENCE</scope>
    <source>
        <strain evidence="2">R40</strain>
    </source>
</reference>
<keyword evidence="1" id="KW-0732">Signal</keyword>
<protein>
    <recommendedName>
        <fullName evidence="4">Secreted protein</fullName>
    </recommendedName>
</protein>
<feature type="chain" id="PRO_5035930488" description="Secreted protein" evidence="1">
    <location>
        <begin position="18"/>
        <end position="54"/>
    </location>
</feature>
<feature type="signal peptide" evidence="1">
    <location>
        <begin position="1"/>
        <end position="17"/>
    </location>
</feature>
<evidence type="ECO:0000256" key="1">
    <source>
        <dbReference type="SAM" id="SignalP"/>
    </source>
</evidence>
<gene>
    <name evidence="2" type="ORF">KC19_9G051700</name>
</gene>
<proteinExistence type="predicted"/>
<keyword evidence="3" id="KW-1185">Reference proteome</keyword>